<dbReference type="InterPro" id="IPR049552">
    <property type="entry name" value="PKS_DH_N"/>
</dbReference>
<dbReference type="SMART" id="SM01294">
    <property type="entry name" value="PKS_PP_betabranch"/>
    <property type="match status" value="1"/>
</dbReference>
<dbReference type="InterPro" id="IPR057326">
    <property type="entry name" value="KR_dom"/>
</dbReference>
<dbReference type="SMART" id="SM00823">
    <property type="entry name" value="PKS_PP"/>
    <property type="match status" value="1"/>
</dbReference>
<dbReference type="Gene3D" id="3.40.50.720">
    <property type="entry name" value="NAD(P)-binding Rossmann-like Domain"/>
    <property type="match status" value="1"/>
</dbReference>
<dbReference type="InterPro" id="IPR001227">
    <property type="entry name" value="Ac_transferase_dom_sf"/>
</dbReference>
<dbReference type="FunFam" id="3.40.47.10:FF:000042">
    <property type="entry name" value="Polyketide synthase Pks13"/>
    <property type="match status" value="1"/>
</dbReference>
<keyword evidence="7" id="KW-0045">Antibiotic biosynthesis</keyword>
<evidence type="ECO:0000259" key="12">
    <source>
        <dbReference type="PROSITE" id="PS50075"/>
    </source>
</evidence>
<dbReference type="InterPro" id="IPR014043">
    <property type="entry name" value="Acyl_transferase_dom"/>
</dbReference>
<feature type="active site" description="Proton donor; for dehydratase activity" evidence="10">
    <location>
        <position position="1092"/>
    </location>
</feature>
<dbReference type="GO" id="GO:0006633">
    <property type="term" value="P:fatty acid biosynthetic process"/>
    <property type="evidence" value="ECO:0007669"/>
    <property type="project" value="InterPro"/>
</dbReference>
<feature type="region of interest" description="C-terminal hotdog fold" evidence="10">
    <location>
        <begin position="1031"/>
        <end position="1185"/>
    </location>
</feature>
<dbReference type="Gene3D" id="3.40.47.10">
    <property type="match status" value="1"/>
</dbReference>
<feature type="compositionally biased region" description="Low complexity" evidence="11">
    <location>
        <begin position="1700"/>
        <end position="1716"/>
    </location>
</feature>
<evidence type="ECO:0000256" key="5">
    <source>
        <dbReference type="ARBA" id="ARBA00022832"/>
    </source>
</evidence>
<dbReference type="SUPFAM" id="SSF51735">
    <property type="entry name" value="NAD(P)-binding Rossmann-fold domains"/>
    <property type="match status" value="2"/>
</dbReference>
<dbReference type="InterPro" id="IPR013968">
    <property type="entry name" value="PKS_KR"/>
</dbReference>
<evidence type="ECO:0000256" key="1">
    <source>
        <dbReference type="ARBA" id="ARBA00004792"/>
    </source>
</evidence>
<feature type="domain" description="Ketosynthase family 3 (KS3)" evidence="13">
    <location>
        <begin position="12"/>
        <end position="435"/>
    </location>
</feature>
<dbReference type="Pfam" id="PF02801">
    <property type="entry name" value="Ketoacyl-synt_C"/>
    <property type="match status" value="1"/>
</dbReference>
<reference evidence="15" key="1">
    <citation type="submission" date="2024-07" db="EMBL/GenBank/DDBJ databases">
        <title>Complete genome sequences of cellulolytic bacteria, Kitasatospora sp. CMC57 and Streptomyces sp. CMC78, isolated from Japanese agricultural soil.</title>
        <authorList>
            <person name="Hashimoto T."/>
            <person name="Ito M."/>
            <person name="Iwamoto M."/>
            <person name="Fukahori D."/>
            <person name="Shoda T."/>
            <person name="Sakoda M."/>
            <person name="Morohoshi T."/>
            <person name="Mitsuboshi M."/>
            <person name="Nishizawa T."/>
        </authorList>
    </citation>
    <scope>NUCLEOTIDE SEQUENCE</scope>
    <source>
        <strain evidence="15">CMC57</strain>
    </source>
</reference>
<dbReference type="Gene3D" id="1.10.1200.10">
    <property type="entry name" value="ACP-like"/>
    <property type="match status" value="1"/>
</dbReference>
<feature type="domain" description="Carrier" evidence="12">
    <location>
        <begin position="1724"/>
        <end position="1799"/>
    </location>
</feature>
<feature type="domain" description="PKS/mFAS DH" evidence="14">
    <location>
        <begin position="893"/>
        <end position="1185"/>
    </location>
</feature>
<accession>A0AB33JYS7</accession>
<evidence type="ECO:0000256" key="11">
    <source>
        <dbReference type="SAM" id="MobiDB-lite"/>
    </source>
</evidence>
<name>A0AB33JYS7_9ACTN</name>
<dbReference type="InterPro" id="IPR050091">
    <property type="entry name" value="PKS_NRPS_Biosynth_Enz"/>
</dbReference>
<dbReference type="InterPro" id="IPR042104">
    <property type="entry name" value="PKS_dehydratase_sf"/>
</dbReference>
<evidence type="ECO:0000313" key="15">
    <source>
        <dbReference type="EMBL" id="BFP48351.1"/>
    </source>
</evidence>
<keyword evidence="6" id="KW-0443">Lipid metabolism</keyword>
<dbReference type="PROSITE" id="PS52019">
    <property type="entry name" value="PKS_MFAS_DH"/>
    <property type="match status" value="1"/>
</dbReference>
<dbReference type="Gene3D" id="3.40.366.10">
    <property type="entry name" value="Malonyl-Coenzyme A Acyl Carrier Protein, domain 2"/>
    <property type="match status" value="1"/>
</dbReference>
<protein>
    <recommendedName>
        <fullName evidence="16">Acyl transferase domain-containing protein</fullName>
    </recommendedName>
</protein>
<evidence type="ECO:0000256" key="9">
    <source>
        <dbReference type="ARBA" id="ARBA00023315"/>
    </source>
</evidence>
<dbReference type="InterPro" id="IPR036736">
    <property type="entry name" value="ACP-like_sf"/>
</dbReference>
<dbReference type="InterPro" id="IPR049490">
    <property type="entry name" value="C883_1060-like_KR_N"/>
</dbReference>
<dbReference type="InterPro" id="IPR016035">
    <property type="entry name" value="Acyl_Trfase/lysoPLipase"/>
</dbReference>
<feature type="region of interest" description="Disordered" evidence="11">
    <location>
        <begin position="1698"/>
        <end position="1724"/>
    </location>
</feature>
<dbReference type="Pfam" id="PF21089">
    <property type="entry name" value="PKS_DH_N"/>
    <property type="match status" value="1"/>
</dbReference>
<dbReference type="Gene3D" id="3.10.129.110">
    <property type="entry name" value="Polyketide synthase dehydratase"/>
    <property type="match status" value="1"/>
</dbReference>
<dbReference type="InterPro" id="IPR020806">
    <property type="entry name" value="PKS_PP-bd"/>
</dbReference>
<comment type="pathway">
    <text evidence="1">Antibiotic biosynthesis.</text>
</comment>
<dbReference type="SUPFAM" id="SSF47336">
    <property type="entry name" value="ACP-like"/>
    <property type="match status" value="1"/>
</dbReference>
<dbReference type="SUPFAM" id="SSF52151">
    <property type="entry name" value="FabD/lysophospholipase-like"/>
    <property type="match status" value="1"/>
</dbReference>
<evidence type="ECO:0000256" key="4">
    <source>
        <dbReference type="ARBA" id="ARBA00022679"/>
    </source>
</evidence>
<dbReference type="SMART" id="SM00825">
    <property type="entry name" value="PKS_KS"/>
    <property type="match status" value="1"/>
</dbReference>
<evidence type="ECO:0000256" key="8">
    <source>
        <dbReference type="ARBA" id="ARBA00023268"/>
    </source>
</evidence>
<evidence type="ECO:0000256" key="6">
    <source>
        <dbReference type="ARBA" id="ARBA00023098"/>
    </source>
</evidence>
<dbReference type="PANTHER" id="PTHR43775">
    <property type="entry name" value="FATTY ACID SYNTHASE"/>
    <property type="match status" value="1"/>
</dbReference>
<feature type="active site" description="Proton acceptor; for dehydratase activity" evidence="10">
    <location>
        <position position="924"/>
    </location>
</feature>
<dbReference type="SMART" id="SM00822">
    <property type="entry name" value="PKS_KR"/>
    <property type="match status" value="1"/>
</dbReference>
<keyword evidence="8" id="KW-0511">Multifunctional enzyme</keyword>
<dbReference type="InterPro" id="IPR036291">
    <property type="entry name" value="NAD(P)-bd_dom_sf"/>
</dbReference>
<dbReference type="Pfam" id="PF00698">
    <property type="entry name" value="Acyl_transf_1"/>
    <property type="match status" value="1"/>
</dbReference>
<dbReference type="EMBL" id="AP035881">
    <property type="protein sequence ID" value="BFP48351.1"/>
    <property type="molecule type" value="Genomic_DNA"/>
</dbReference>
<dbReference type="InterPro" id="IPR020841">
    <property type="entry name" value="PKS_Beta-ketoAc_synthase_dom"/>
</dbReference>
<evidence type="ECO:0008006" key="16">
    <source>
        <dbReference type="Google" id="ProtNLM"/>
    </source>
</evidence>
<evidence type="ECO:0000259" key="14">
    <source>
        <dbReference type="PROSITE" id="PS52019"/>
    </source>
</evidence>
<dbReference type="CDD" id="cd00833">
    <property type="entry name" value="PKS"/>
    <property type="match status" value="1"/>
</dbReference>
<dbReference type="GO" id="GO:0004315">
    <property type="term" value="F:3-oxoacyl-[acyl-carrier-protein] synthase activity"/>
    <property type="evidence" value="ECO:0007669"/>
    <property type="project" value="InterPro"/>
</dbReference>
<evidence type="ECO:0000256" key="2">
    <source>
        <dbReference type="ARBA" id="ARBA00022450"/>
    </source>
</evidence>
<evidence type="ECO:0000256" key="10">
    <source>
        <dbReference type="PROSITE-ProRule" id="PRU01363"/>
    </source>
</evidence>
<dbReference type="GO" id="GO:0031177">
    <property type="term" value="F:phosphopantetheine binding"/>
    <property type="evidence" value="ECO:0007669"/>
    <property type="project" value="InterPro"/>
</dbReference>
<proteinExistence type="predicted"/>
<dbReference type="SUPFAM" id="SSF53901">
    <property type="entry name" value="Thiolase-like"/>
    <property type="match status" value="1"/>
</dbReference>
<dbReference type="Pfam" id="PF00109">
    <property type="entry name" value="ketoacyl-synt"/>
    <property type="match status" value="1"/>
</dbReference>
<dbReference type="GO" id="GO:0004312">
    <property type="term" value="F:fatty acid synthase activity"/>
    <property type="evidence" value="ECO:0007669"/>
    <property type="project" value="TreeGrafter"/>
</dbReference>
<dbReference type="InterPro" id="IPR014030">
    <property type="entry name" value="Ketoacyl_synth_N"/>
</dbReference>
<dbReference type="SMART" id="SM00827">
    <property type="entry name" value="PKS_AT"/>
    <property type="match status" value="1"/>
</dbReference>
<dbReference type="Pfam" id="PF00550">
    <property type="entry name" value="PP-binding"/>
    <property type="match status" value="1"/>
</dbReference>
<sequence length="1802" mass="194742">MTTDDFTDLPARDGIAIIGMAGRFPGAGDLTEFWANLRDGVESIVPLSDEELTAAGVAAEVFGQSHYVRAAPKFEGIGLFDAEFFGYTAREAKIMDPQHRLFLETAWAALEDSGYDAARYDGSIGVFGGASTTAYLGNILSNLEQGEAIKGENVGLGFELAFLTSRVSYKLDLRGPSFPVQTACSSSLVALHTACQSLLNYECDMALSGAVSYKVPENTGYLHQEGAFLSPDGHIRPFDAEARGTVFGNGVGVVTLKRLEDALADGDTIHAVIKGSAVNNDGGVKASFTAPTVSGQAEVITEAMSVAEVESEDIDYVEAHGSGTVIGDSIEVQALSRAFGDSGSCSIGSIKGNVGHLDAAAGIAGLLKTTLALKHELIPASLNHTRSNPDIDFTNGPFRVQAHPSAWPRTEERVRRAGISAFGFGGTNAHLILEEAPPTPPTEPGTRPTETLLLSARTPEALEQATDRLATHLRRERPNLADAAHTLATGRRYFPHRRTVTAADLDTAATALETRDPAHVTTSHTTRETTPMVFLFSGQGSQHNGMAHDLYEHEDIFRTSVDECAELLKAELDGEDIRHIIFGQDPRLNQTQWAQPALFTIEHALVKLWHSWGITPTAMLGHSLGEWTAACTAGVFTLPDALHLVALRGKLMQAQAPGAMLNVMADRTTIETALTPGLSLAAHNGPRDCVISGPHHAIQTFTTLAEQHGWPTQPVTTSHAFHSTLMTPMTEEFRTAVATVPRQTPTTPFISNLTGTWITDQQATDPHYWAHHILATVEYTTGIQTAATEPGTTLLEIGPGQTLSSLARRTLTTTHTTTLASLPHKRDQRTPTETIQRTLATLWLTGTTPNWTTYHANQQRRRIPLPTYPFQHKHYWLEPQVPQAVVHDSPGPNPLLDRVLLRTMGQSVFLTEFSLERHWVLAEHKLLGEAIVPGTTYLEMARAAASVHFDRPVTELRDVTFLVPLLVQEGIPRTAHTTIRELNDSEAEFTVASHDPAADRWTVHVQGTVGVRPHAAPAPQQDVTALRELCSLQNVDIAQRQSEHKVMDFGDRWRRSLPTVHIGVRAALGILDLPEQYRAECQEHPLHPALLDQATGFSGFAVLETAEERELALGDRDFFLPVGYDSLRLHGPLPARGLSFTQPHPGYETNAEFRKVDVVIFDESGATAAEIRGFTVKRVTDAKRTVAQLRPHSRHHGLRWVPGPAAEAPATTPTRVLVIAEQNSIGDELGQALRARGITVTEAQFAADWQHTATGRYELPPTSEGFGLLLDALGAELPEEIVHVAASADLAVQQDLALLEDRLTHGVHSLFHLARSLSERGLSPNRLSVIAPSVARVTGAEPETAPVHSTLFGLAKVIGQEYESTEVFCLDIAEDTGADAVCAELLGTRTPTTVALRDGLRYVAELAPVDLREQPRALPIRQGGVYLVTGGLGGLGLAVARHLSRSVPGVRLALVNRTPLPPQERWDEVTETKLRGQIEALRALGAEGAQVRSYSADVTDPVAMRAVVAGIREELGPIGCVVHAAGVAGDGFLFRKDPETFRRTLNPKVLGATVLDLVTQDDPPECMVTFGSTVAVFGAAGQGDYTAANSYLDHFAEQRSARGRRTVTVDWSDWLDTGMAFDHGVQQDQGFFRSVSVEDGLASFEEILAADRTTVIVGEINYPKLGGADGLTELLRRAPLMLAAPIRQALAAARDDAARAADGPAGSAPGTPSDGPKLFGNEDGEFSDTERALARIWARELDLTELNVRDSSFALGVDSLAALRIAQSIQKTMNLRVSMVDLFRYTTIADLAAHLDTRDAQG</sequence>
<dbReference type="InterPro" id="IPR020807">
    <property type="entry name" value="PKS_DH"/>
</dbReference>
<dbReference type="PROSITE" id="PS50075">
    <property type="entry name" value="CARRIER"/>
    <property type="match status" value="1"/>
</dbReference>
<keyword evidence="4" id="KW-0808">Transferase</keyword>
<dbReference type="RefSeq" id="WP_407990587.1">
    <property type="nucleotide sequence ID" value="NZ_AP035881.2"/>
</dbReference>
<evidence type="ECO:0000256" key="7">
    <source>
        <dbReference type="ARBA" id="ARBA00023194"/>
    </source>
</evidence>
<dbReference type="Pfam" id="PF08659">
    <property type="entry name" value="KR"/>
    <property type="match status" value="1"/>
</dbReference>
<dbReference type="GO" id="GO:0017000">
    <property type="term" value="P:antibiotic biosynthetic process"/>
    <property type="evidence" value="ECO:0007669"/>
    <property type="project" value="UniProtKB-KW"/>
</dbReference>
<keyword evidence="3" id="KW-0597">Phosphoprotein</keyword>
<dbReference type="InterPro" id="IPR018201">
    <property type="entry name" value="Ketoacyl_synth_AS"/>
</dbReference>
<dbReference type="InterPro" id="IPR009081">
    <property type="entry name" value="PP-bd_ACP"/>
</dbReference>
<dbReference type="Pfam" id="PF16197">
    <property type="entry name" value="KAsynt_C_assoc"/>
    <property type="match status" value="1"/>
</dbReference>
<dbReference type="CDD" id="cd08953">
    <property type="entry name" value="KR_2_SDR_x"/>
    <property type="match status" value="1"/>
</dbReference>
<dbReference type="InterPro" id="IPR014031">
    <property type="entry name" value="Ketoacyl_synth_C"/>
</dbReference>
<organism evidence="15">
    <name type="scientific">Kitasatospora sp. CMC57</name>
    <dbReference type="NCBI Taxonomy" id="3231513"/>
    <lineage>
        <taxon>Bacteria</taxon>
        <taxon>Bacillati</taxon>
        <taxon>Actinomycetota</taxon>
        <taxon>Actinomycetes</taxon>
        <taxon>Kitasatosporales</taxon>
        <taxon>Streptomycetaceae</taxon>
        <taxon>Kitasatospora</taxon>
    </lineage>
</organism>
<dbReference type="SMART" id="SM00826">
    <property type="entry name" value="PKS_DH"/>
    <property type="match status" value="1"/>
</dbReference>
<dbReference type="PANTHER" id="PTHR43775:SF51">
    <property type="entry name" value="INACTIVE PHENOLPHTHIOCEROL SYNTHESIS POLYKETIDE SYNTHASE TYPE I PKS1-RELATED"/>
    <property type="match status" value="1"/>
</dbReference>
<dbReference type="PROSITE" id="PS52004">
    <property type="entry name" value="KS3_2"/>
    <property type="match status" value="1"/>
</dbReference>
<evidence type="ECO:0000259" key="13">
    <source>
        <dbReference type="PROSITE" id="PS52004"/>
    </source>
</evidence>
<dbReference type="PROSITE" id="PS00012">
    <property type="entry name" value="PHOSPHOPANTETHEINE"/>
    <property type="match status" value="1"/>
</dbReference>
<keyword evidence="5" id="KW-0276">Fatty acid metabolism</keyword>
<dbReference type="PROSITE" id="PS00606">
    <property type="entry name" value="KS3_1"/>
    <property type="match status" value="1"/>
</dbReference>
<dbReference type="Pfam" id="PF21394">
    <property type="entry name" value="Beta-ketacyl_N"/>
    <property type="match status" value="1"/>
</dbReference>
<dbReference type="InterPro" id="IPR006162">
    <property type="entry name" value="Ppantetheine_attach_site"/>
</dbReference>
<dbReference type="SUPFAM" id="SSF55048">
    <property type="entry name" value="Probable ACP-binding domain of malonyl-CoA ACP transacylase"/>
    <property type="match status" value="1"/>
</dbReference>
<dbReference type="InterPro" id="IPR049900">
    <property type="entry name" value="PKS_mFAS_DH"/>
</dbReference>
<keyword evidence="2" id="KW-0596">Phosphopantetheine</keyword>
<feature type="region of interest" description="N-terminal hotdog fold" evidence="10">
    <location>
        <begin position="893"/>
        <end position="1016"/>
    </location>
</feature>
<gene>
    <name evidence="15" type="ORF">KCMC57_47190</name>
</gene>
<dbReference type="Pfam" id="PF14765">
    <property type="entry name" value="PS-DH"/>
    <property type="match status" value="1"/>
</dbReference>
<keyword evidence="9" id="KW-0012">Acyltransferase</keyword>
<dbReference type="InterPro" id="IPR032821">
    <property type="entry name" value="PKS_assoc"/>
</dbReference>
<dbReference type="InterPro" id="IPR016036">
    <property type="entry name" value="Malonyl_transacylase_ACP-bd"/>
</dbReference>
<dbReference type="InterPro" id="IPR049551">
    <property type="entry name" value="PKS_DH_C"/>
</dbReference>
<dbReference type="InterPro" id="IPR016039">
    <property type="entry name" value="Thiolase-like"/>
</dbReference>
<dbReference type="Gene3D" id="3.30.70.3290">
    <property type="match status" value="1"/>
</dbReference>
<evidence type="ECO:0000256" key="3">
    <source>
        <dbReference type="ARBA" id="ARBA00022553"/>
    </source>
</evidence>